<evidence type="ECO:0000259" key="8">
    <source>
        <dbReference type="Pfam" id="PF02608"/>
    </source>
</evidence>
<evidence type="ECO:0000256" key="2">
    <source>
        <dbReference type="ARBA" id="ARBA00008610"/>
    </source>
</evidence>
<evidence type="ECO:0000313" key="10">
    <source>
        <dbReference type="Proteomes" id="UP000053370"/>
    </source>
</evidence>
<gene>
    <name evidence="9" type="ORF">ATC1_131585</name>
</gene>
<evidence type="ECO:0000256" key="4">
    <source>
        <dbReference type="ARBA" id="ARBA00022729"/>
    </source>
</evidence>
<keyword evidence="5" id="KW-0472">Membrane</keyword>
<dbReference type="OrthoDB" id="149576at2"/>
<dbReference type="InterPro" id="IPR050957">
    <property type="entry name" value="BMP_lipoprotein"/>
</dbReference>
<dbReference type="CDD" id="cd06304">
    <property type="entry name" value="PBP1_BmpA_Med_PnrA-like"/>
    <property type="match status" value="1"/>
</dbReference>
<dbReference type="EMBL" id="DF968181">
    <property type="protein sequence ID" value="GAP41593.1"/>
    <property type="molecule type" value="Genomic_DNA"/>
</dbReference>
<feature type="domain" description="ABC transporter substrate-binding protein PnrA-like" evidence="8">
    <location>
        <begin position="63"/>
        <end position="351"/>
    </location>
</feature>
<dbReference type="RefSeq" id="WP_062283124.1">
    <property type="nucleotide sequence ID" value="NZ_DF968181.1"/>
</dbReference>
<sequence>MKKRVLLILFCFVLASTLLFAACNTKTEPTAAPVIEETKTVAEVPAAEKSADTSVATDKKSDVKVAMVLSGPINDDDWNSVGYNGLKKACEELGVEFAYSESVTDADAERVIRDYAARGYRLIFAHSFSFGEATLKVAKDFPETIFMAGTANELTENMGTYDNPDYQGAYLAGMLAAGISKTGTIGWVDGMASPNMLANLHAYQAGALEMNPEIKVLHTFIGSWYDPPKAKEAAIAQIEQGADVLSSQGVGVIDAAIEKKVWALGAMTDQNFMGPDVVLTSVMWDLYPCIKNVTQEVIDGTWKSGNRSYGIADGAVYFAEYHGLDSNIPADVLEKVNAKFDAIKTGEFEVPHDTSEVK</sequence>
<dbReference type="PANTHER" id="PTHR34296">
    <property type="entry name" value="TRANSCRIPTIONAL ACTIVATOR PROTEIN MED"/>
    <property type="match status" value="1"/>
</dbReference>
<evidence type="ECO:0000256" key="6">
    <source>
        <dbReference type="ARBA" id="ARBA00023288"/>
    </source>
</evidence>
<evidence type="ECO:0000256" key="1">
    <source>
        <dbReference type="ARBA" id="ARBA00004193"/>
    </source>
</evidence>
<evidence type="ECO:0000256" key="7">
    <source>
        <dbReference type="SAM" id="SignalP"/>
    </source>
</evidence>
<evidence type="ECO:0000256" key="3">
    <source>
        <dbReference type="ARBA" id="ARBA00022475"/>
    </source>
</evidence>
<dbReference type="STRING" id="1678840.ATC1_131585"/>
<reference evidence="9" key="1">
    <citation type="journal article" date="2015" name="Genome Announc.">
        <title>Draft Genome Sequence of Anaerolineae Strain TC1, a Novel Isolate from a Methanogenic Wastewater Treatment System.</title>
        <authorList>
            <person name="Matsuura N."/>
            <person name="Tourlousse D.M."/>
            <person name="Sun L."/>
            <person name="Toyonaga M."/>
            <person name="Kuroda K."/>
            <person name="Ohashi A."/>
            <person name="Cruz R."/>
            <person name="Yamaguchi T."/>
            <person name="Sekiguchi Y."/>
        </authorList>
    </citation>
    <scope>NUCLEOTIDE SEQUENCE [LARGE SCALE GENOMIC DNA]</scope>
    <source>
        <strain evidence="9">TC1</strain>
    </source>
</reference>
<keyword evidence="10" id="KW-1185">Reference proteome</keyword>
<protein>
    <submittedName>
        <fullName evidence="9">Basic membrane lipoprotein Med, periplasmic binding protein (PBP1-ABC) superfamily</fullName>
    </submittedName>
</protein>
<dbReference type="PATRIC" id="fig|1678840.3.peg.3075"/>
<feature type="signal peptide" evidence="7">
    <location>
        <begin position="1"/>
        <end position="21"/>
    </location>
</feature>
<feature type="chain" id="PRO_5006633345" evidence="7">
    <location>
        <begin position="22"/>
        <end position="358"/>
    </location>
</feature>
<dbReference type="PANTHER" id="PTHR34296:SF2">
    <property type="entry name" value="ABC TRANSPORTER GUANOSINE-BINDING PROTEIN NUPN"/>
    <property type="match status" value="1"/>
</dbReference>
<dbReference type="Pfam" id="PF02608">
    <property type="entry name" value="Bmp"/>
    <property type="match status" value="1"/>
</dbReference>
<comment type="similarity">
    <text evidence="2">Belongs to the BMP lipoprotein family.</text>
</comment>
<keyword evidence="3" id="KW-1003">Cell membrane</keyword>
<organism evidence="9">
    <name type="scientific">Flexilinea flocculi</name>
    <dbReference type="NCBI Taxonomy" id="1678840"/>
    <lineage>
        <taxon>Bacteria</taxon>
        <taxon>Bacillati</taxon>
        <taxon>Chloroflexota</taxon>
        <taxon>Anaerolineae</taxon>
        <taxon>Anaerolineales</taxon>
        <taxon>Anaerolineaceae</taxon>
        <taxon>Flexilinea</taxon>
    </lineage>
</organism>
<dbReference type="Proteomes" id="UP000053370">
    <property type="component" value="Unassembled WGS sequence"/>
</dbReference>
<dbReference type="PROSITE" id="PS51257">
    <property type="entry name" value="PROKAR_LIPOPROTEIN"/>
    <property type="match status" value="1"/>
</dbReference>
<keyword evidence="4 7" id="KW-0732">Signal</keyword>
<name>A0A0S7BY32_9CHLR</name>
<dbReference type="Gene3D" id="3.40.50.2300">
    <property type="match status" value="2"/>
</dbReference>
<evidence type="ECO:0000256" key="5">
    <source>
        <dbReference type="ARBA" id="ARBA00023136"/>
    </source>
</evidence>
<dbReference type="InterPro" id="IPR028082">
    <property type="entry name" value="Peripla_BP_I"/>
</dbReference>
<evidence type="ECO:0000313" key="9">
    <source>
        <dbReference type="EMBL" id="GAP41593.1"/>
    </source>
</evidence>
<keyword evidence="6 9" id="KW-0449">Lipoprotein</keyword>
<proteinExistence type="inferred from homology"/>
<dbReference type="AlphaFoldDB" id="A0A0S7BY32"/>
<accession>A0A0S7BY32</accession>
<comment type="subcellular location">
    <subcellularLocation>
        <location evidence="1">Cell membrane</location>
        <topology evidence="1">Lipid-anchor</topology>
    </subcellularLocation>
</comment>
<dbReference type="SUPFAM" id="SSF53822">
    <property type="entry name" value="Periplasmic binding protein-like I"/>
    <property type="match status" value="1"/>
</dbReference>
<dbReference type="InterPro" id="IPR003760">
    <property type="entry name" value="PnrA-like"/>
</dbReference>
<dbReference type="GO" id="GO:0005886">
    <property type="term" value="C:plasma membrane"/>
    <property type="evidence" value="ECO:0007669"/>
    <property type="project" value="UniProtKB-SubCell"/>
</dbReference>